<gene>
    <name evidence="1" type="ORF">SPELUC_LOCUS14159</name>
</gene>
<comment type="caution">
    <text evidence="1">The sequence shown here is derived from an EMBL/GenBank/DDBJ whole genome shotgun (WGS) entry which is preliminary data.</text>
</comment>
<dbReference type="Proteomes" id="UP000789366">
    <property type="component" value="Unassembled WGS sequence"/>
</dbReference>
<name>A0ACA9QFH8_9GLOM</name>
<protein>
    <submittedName>
        <fullName evidence="1">15420_t:CDS:1</fullName>
    </submittedName>
</protein>
<accession>A0ACA9QFH8</accession>
<dbReference type="EMBL" id="CAJVPW010040482">
    <property type="protein sequence ID" value="CAG8746334.1"/>
    <property type="molecule type" value="Genomic_DNA"/>
</dbReference>
<evidence type="ECO:0000313" key="2">
    <source>
        <dbReference type="Proteomes" id="UP000789366"/>
    </source>
</evidence>
<feature type="non-terminal residue" evidence="1">
    <location>
        <position position="434"/>
    </location>
</feature>
<proteinExistence type="predicted"/>
<evidence type="ECO:0000313" key="1">
    <source>
        <dbReference type="EMBL" id="CAG8746334.1"/>
    </source>
</evidence>
<feature type="non-terminal residue" evidence="1">
    <location>
        <position position="1"/>
    </location>
</feature>
<organism evidence="1 2">
    <name type="scientific">Cetraspora pellucida</name>
    <dbReference type="NCBI Taxonomy" id="1433469"/>
    <lineage>
        <taxon>Eukaryota</taxon>
        <taxon>Fungi</taxon>
        <taxon>Fungi incertae sedis</taxon>
        <taxon>Mucoromycota</taxon>
        <taxon>Glomeromycotina</taxon>
        <taxon>Glomeromycetes</taxon>
        <taxon>Diversisporales</taxon>
        <taxon>Gigasporaceae</taxon>
        <taxon>Cetraspora</taxon>
    </lineage>
</organism>
<keyword evidence="2" id="KW-1185">Reference proteome</keyword>
<reference evidence="1" key="1">
    <citation type="submission" date="2021-06" db="EMBL/GenBank/DDBJ databases">
        <authorList>
            <person name="Kallberg Y."/>
            <person name="Tangrot J."/>
            <person name="Rosling A."/>
        </authorList>
    </citation>
    <scope>NUCLEOTIDE SEQUENCE</scope>
    <source>
        <strain evidence="1">28 12/20/2015</strain>
    </source>
</reference>
<sequence>KEKSYRNKMDADEWMSSYASLHESGQNRSSGQVAISPDGQQIVTFNPMTLQVNVYNIEDLKTSITSFEVEEAYFTRDNNHVINWSLAISDPIYINIDNNSINNDRLIAISKFNPYDMIPSNKKKKYMSDLQKDIEDGDFEGKTWIISLETQAIIKHSIGKIGGVVRFLDNKQYTICEDSATNNNNDNGTVIVIVNASGLFKAKLSYSDIKKVQNDSCWYNLIHSNTRIEEFYLPKHLSSRLSSLDKSEACCNLLHSSIIKNHLFVYYCKNKYQIIEMYSLKTGNMEIVFKKRELSHVTTPKGRIIYAISQNETLFAFCNGTNAITIYLMENGLEIITKKLLETSLIQRILSINFIENDRKLFITYEELLDYATNETKIGKLFIIWDLFTTSCNAIRRVESTSDLMTQLDIDPIYRLLNFNGNILGAKNDKNFFW</sequence>